<dbReference type="AlphaFoldDB" id="A0A0N1FEN7"/>
<proteinExistence type="inferred from homology"/>
<dbReference type="EMBL" id="JUFX02000002">
    <property type="protein sequence ID" value="KPH88812.1"/>
    <property type="molecule type" value="Genomic_DNA"/>
</dbReference>
<dbReference type="Pfam" id="PF05036">
    <property type="entry name" value="SPOR"/>
    <property type="match status" value="1"/>
</dbReference>
<comment type="similarity">
    <text evidence="1">Belongs to the transglycosylase Slt family.</text>
</comment>
<dbReference type="InterPro" id="IPR036680">
    <property type="entry name" value="SPOR-like_sf"/>
</dbReference>
<dbReference type="PANTHER" id="PTHR37423">
    <property type="entry name" value="SOLUBLE LYTIC MUREIN TRANSGLYCOSYLASE-RELATED"/>
    <property type="match status" value="1"/>
</dbReference>
<organism evidence="5 6">
    <name type="scientific">Komagataeibacter intermedius AF2</name>
    <dbReference type="NCBI Taxonomy" id="1458464"/>
    <lineage>
        <taxon>Bacteria</taxon>
        <taxon>Pseudomonadati</taxon>
        <taxon>Pseudomonadota</taxon>
        <taxon>Alphaproteobacteria</taxon>
        <taxon>Acetobacterales</taxon>
        <taxon>Acetobacteraceae</taxon>
        <taxon>Komagataeibacter</taxon>
    </lineage>
</organism>
<dbReference type="PANTHER" id="PTHR37423:SF2">
    <property type="entry name" value="MEMBRANE-BOUND LYTIC MUREIN TRANSGLYCOSYLASE C"/>
    <property type="match status" value="1"/>
</dbReference>
<dbReference type="Pfam" id="PF01464">
    <property type="entry name" value="SLT"/>
    <property type="match status" value="1"/>
</dbReference>
<feature type="domain" description="Transglycosylase SLT" evidence="3">
    <location>
        <begin position="134"/>
        <end position="244"/>
    </location>
</feature>
<feature type="domain" description="SPOR" evidence="4">
    <location>
        <begin position="351"/>
        <end position="422"/>
    </location>
</feature>
<evidence type="ECO:0000259" key="4">
    <source>
        <dbReference type="Pfam" id="PF05036"/>
    </source>
</evidence>
<protein>
    <submittedName>
        <fullName evidence="5">Murein transglycosylase</fullName>
    </submittedName>
</protein>
<dbReference type="InterPro" id="IPR007730">
    <property type="entry name" value="SPOR-like_dom"/>
</dbReference>
<accession>A0A0N1FEN7</accession>
<name>A0A0N1FEN7_9PROT</name>
<dbReference type="Proteomes" id="UP000031553">
    <property type="component" value="Unassembled WGS sequence"/>
</dbReference>
<dbReference type="Gene3D" id="1.10.530.10">
    <property type="match status" value="1"/>
</dbReference>
<sequence>MNLTCRLRHGHVGGSGLHKPKPRCYGAAPDPPGGPCWRVRHGIGHDRDHTTSMAPAQAVAASDGHGGTAAQASPTRRSLRWLALGFAGMLAACAHNGSHEMSEEQMIQEADSYRARAHTTYTPPGPPEDPWGPYITEASQRFDVPNVWIREVMQRESGGQLYHNGQFVTSMPGAMGLMQLMPPTYDEMRARYNLGPDAFEPHDNIVAGTAYIREMYDIYGSPGFLAAYNSGPGRLDDFLDRYHTLPKETRDYVASIGPRIVSSRPVNRSQADLLVEARALARAQAAQNARGGHSRGRQLLASVPKGAATDTPSPEAAAVRAAWSAREQSGVAPMASAGTRPGVISMADRHDWMVQVGAYGSAGQAQHAAGQARAKIAFSGVHTQVATVASAHGHVYRARLTGLSHEAAQQVCQRLGGSGCQILPPTT</sequence>
<dbReference type="InterPro" id="IPR023346">
    <property type="entry name" value="Lysozyme-like_dom_sf"/>
</dbReference>
<gene>
    <name evidence="5" type="ORF">GLUCOINTEAF2_0201355</name>
</gene>
<dbReference type="InterPro" id="IPR008258">
    <property type="entry name" value="Transglycosylase_SLT_dom_1"/>
</dbReference>
<dbReference type="Gene3D" id="3.30.70.1070">
    <property type="entry name" value="Sporulation related repeat"/>
    <property type="match status" value="1"/>
</dbReference>
<dbReference type="CDD" id="cd00254">
    <property type="entry name" value="LT-like"/>
    <property type="match status" value="1"/>
</dbReference>
<reference evidence="5 6" key="1">
    <citation type="submission" date="2015-07" db="EMBL/GenBank/DDBJ databases">
        <title>Draft Genome Sequence of Komagataeibacter intermedius Strain AF2, Isolated from Kombucha Tea.</title>
        <authorList>
            <person name="Santos R.A."/>
            <person name="Berretta A.A."/>
            <person name="Barud H.S."/>
            <person name="Ribeiro S.J."/>
            <person name="Gonzalez-Garcia L.N."/>
            <person name="Zucchi T.D."/>
            <person name="Goldman G.H."/>
            <person name="Riano-Pachon D.M."/>
        </authorList>
    </citation>
    <scope>NUCLEOTIDE SEQUENCE [LARGE SCALE GENOMIC DNA]</scope>
    <source>
        <strain evidence="5 6">AF2</strain>
    </source>
</reference>
<comment type="caution">
    <text evidence="5">The sequence shown here is derived from an EMBL/GenBank/DDBJ whole genome shotgun (WGS) entry which is preliminary data.</text>
</comment>
<dbReference type="GO" id="GO:0042834">
    <property type="term" value="F:peptidoglycan binding"/>
    <property type="evidence" value="ECO:0007669"/>
    <property type="project" value="InterPro"/>
</dbReference>
<dbReference type="SUPFAM" id="SSF53955">
    <property type="entry name" value="Lysozyme-like"/>
    <property type="match status" value="1"/>
</dbReference>
<evidence type="ECO:0000256" key="1">
    <source>
        <dbReference type="ARBA" id="ARBA00007734"/>
    </source>
</evidence>
<comment type="similarity">
    <text evidence="2">Belongs to the virb1 family.</text>
</comment>
<evidence type="ECO:0000256" key="2">
    <source>
        <dbReference type="ARBA" id="ARBA00009387"/>
    </source>
</evidence>
<evidence type="ECO:0000313" key="6">
    <source>
        <dbReference type="Proteomes" id="UP000031553"/>
    </source>
</evidence>
<evidence type="ECO:0000259" key="3">
    <source>
        <dbReference type="Pfam" id="PF01464"/>
    </source>
</evidence>
<evidence type="ECO:0000313" key="5">
    <source>
        <dbReference type="EMBL" id="KPH88812.1"/>
    </source>
</evidence>